<evidence type="ECO:0000256" key="8">
    <source>
        <dbReference type="PIRSR" id="PIRSR000862-1"/>
    </source>
</evidence>
<evidence type="ECO:0000256" key="9">
    <source>
        <dbReference type="SAM" id="SignalP"/>
    </source>
</evidence>
<evidence type="ECO:0000259" key="10">
    <source>
        <dbReference type="Pfam" id="PF04083"/>
    </source>
</evidence>
<dbReference type="Proteomes" id="UP001152798">
    <property type="component" value="Chromosome 3"/>
</dbReference>
<keyword evidence="5" id="KW-0443">Lipid metabolism</keyword>
<feature type="chain" id="PRO_5040338256" description="Lipase" evidence="9">
    <location>
        <begin position="22"/>
        <end position="394"/>
    </location>
</feature>
<dbReference type="InterPro" id="IPR029058">
    <property type="entry name" value="AB_hydrolase_fold"/>
</dbReference>
<keyword evidence="3 7" id="KW-0378">Hydrolase</keyword>
<keyword evidence="12" id="KW-1185">Reference proteome</keyword>
<dbReference type="SUPFAM" id="SSF53474">
    <property type="entry name" value="alpha/beta-Hydrolases"/>
    <property type="match status" value="1"/>
</dbReference>
<dbReference type="PANTHER" id="PTHR11005">
    <property type="entry name" value="LYSOSOMAL ACID LIPASE-RELATED"/>
    <property type="match status" value="1"/>
</dbReference>
<keyword evidence="6" id="KW-0325">Glycoprotein</keyword>
<keyword evidence="2 9" id="KW-0732">Signal</keyword>
<comment type="similarity">
    <text evidence="1 7">Belongs to the AB hydrolase superfamily. Lipase family.</text>
</comment>
<reference evidence="11" key="1">
    <citation type="submission" date="2022-01" db="EMBL/GenBank/DDBJ databases">
        <authorList>
            <person name="King R."/>
        </authorList>
    </citation>
    <scope>NUCLEOTIDE SEQUENCE</scope>
</reference>
<dbReference type="GO" id="GO:0016042">
    <property type="term" value="P:lipid catabolic process"/>
    <property type="evidence" value="ECO:0007669"/>
    <property type="project" value="UniProtKB-KW"/>
</dbReference>
<evidence type="ECO:0000256" key="7">
    <source>
        <dbReference type="PIRNR" id="PIRNR000862"/>
    </source>
</evidence>
<feature type="active site" description="Charge relay system" evidence="8">
    <location>
        <position position="340"/>
    </location>
</feature>
<feature type="domain" description="Partial AB-hydrolase lipase" evidence="10">
    <location>
        <begin position="29"/>
        <end position="86"/>
    </location>
</feature>
<evidence type="ECO:0000256" key="3">
    <source>
        <dbReference type="ARBA" id="ARBA00022801"/>
    </source>
</evidence>
<sequence length="394" mass="45454">MRYLIFIVFLGSFGCCNFVAAKDDLAVSKLVLGQGYPFEEYEVVTEDGYILSLHRIPYGKNNKGKIGRPVIVQHGVLASSACWVLSRTDQGLGFIMADHGYDVWMPNNRGNTYSLKHTSLNPNNPLDKQEYWDFSFHEMGYYDQPAIIDFILNKTNHEKLFYIGHSQGTTQFFALMSTRPEYNEKVIHMSALAPIAFLDHTRGTLRALTFFANYIVKVARFFNIYNVLSSSPWIRRIENIFCKTLPMSDIICENILFLIAGFDAQNVNKTLIPIITTYTPAGASTKQLVHFGQLANNGQRFLQYNYGWYKNMIHYRQPTPPPYDLSLVTTPITLHYSHNDWVSGVNDVQKLYSSLPNAEGKLVPFYYFNHLDFMWAKDAWKLLYKPMLEIIQRY</sequence>
<dbReference type="GO" id="GO:0016788">
    <property type="term" value="F:hydrolase activity, acting on ester bonds"/>
    <property type="evidence" value="ECO:0007669"/>
    <property type="project" value="InterPro"/>
</dbReference>
<feature type="active site" description="Charge relay system" evidence="8">
    <location>
        <position position="370"/>
    </location>
</feature>
<dbReference type="InterPro" id="IPR025483">
    <property type="entry name" value="Lipase_euk"/>
</dbReference>
<gene>
    <name evidence="11" type="ORF">NEZAVI_LOCUS5795</name>
</gene>
<protein>
    <recommendedName>
        <fullName evidence="7">Lipase</fullName>
    </recommendedName>
</protein>
<dbReference type="OrthoDB" id="9974421at2759"/>
<dbReference type="PIRSF" id="PIRSF000862">
    <property type="entry name" value="Steryl_ester_lip"/>
    <property type="match status" value="1"/>
</dbReference>
<dbReference type="FunFam" id="3.40.50.1820:FF:000021">
    <property type="entry name" value="Lipase"/>
    <property type="match status" value="1"/>
</dbReference>
<accession>A0A9P0H504</accession>
<proteinExistence type="inferred from homology"/>
<evidence type="ECO:0000256" key="6">
    <source>
        <dbReference type="ARBA" id="ARBA00023180"/>
    </source>
</evidence>
<evidence type="ECO:0000256" key="1">
    <source>
        <dbReference type="ARBA" id="ARBA00010701"/>
    </source>
</evidence>
<evidence type="ECO:0000256" key="5">
    <source>
        <dbReference type="ARBA" id="ARBA00023098"/>
    </source>
</evidence>
<dbReference type="EMBL" id="OV725079">
    <property type="protein sequence ID" value="CAH1395540.1"/>
    <property type="molecule type" value="Genomic_DNA"/>
</dbReference>
<dbReference type="Gene3D" id="3.40.50.1820">
    <property type="entry name" value="alpha/beta hydrolase"/>
    <property type="match status" value="1"/>
</dbReference>
<evidence type="ECO:0000256" key="4">
    <source>
        <dbReference type="ARBA" id="ARBA00022963"/>
    </source>
</evidence>
<feature type="active site" description="Nucleophile" evidence="8">
    <location>
        <position position="166"/>
    </location>
</feature>
<evidence type="ECO:0000256" key="2">
    <source>
        <dbReference type="ARBA" id="ARBA00022729"/>
    </source>
</evidence>
<evidence type="ECO:0000313" key="12">
    <source>
        <dbReference type="Proteomes" id="UP001152798"/>
    </source>
</evidence>
<dbReference type="AlphaFoldDB" id="A0A9P0H504"/>
<dbReference type="PROSITE" id="PS51257">
    <property type="entry name" value="PROKAR_LIPOPROTEIN"/>
    <property type="match status" value="1"/>
</dbReference>
<organism evidence="11 12">
    <name type="scientific">Nezara viridula</name>
    <name type="common">Southern green stink bug</name>
    <name type="synonym">Cimex viridulus</name>
    <dbReference type="NCBI Taxonomy" id="85310"/>
    <lineage>
        <taxon>Eukaryota</taxon>
        <taxon>Metazoa</taxon>
        <taxon>Ecdysozoa</taxon>
        <taxon>Arthropoda</taxon>
        <taxon>Hexapoda</taxon>
        <taxon>Insecta</taxon>
        <taxon>Pterygota</taxon>
        <taxon>Neoptera</taxon>
        <taxon>Paraneoptera</taxon>
        <taxon>Hemiptera</taxon>
        <taxon>Heteroptera</taxon>
        <taxon>Panheteroptera</taxon>
        <taxon>Pentatomomorpha</taxon>
        <taxon>Pentatomoidea</taxon>
        <taxon>Pentatomidae</taxon>
        <taxon>Pentatominae</taxon>
        <taxon>Nezara</taxon>
    </lineage>
</organism>
<dbReference type="InterPro" id="IPR006693">
    <property type="entry name" value="AB_hydrolase_lipase"/>
</dbReference>
<keyword evidence="4 7" id="KW-0442">Lipid degradation</keyword>
<feature type="signal peptide" evidence="9">
    <location>
        <begin position="1"/>
        <end position="21"/>
    </location>
</feature>
<dbReference type="Pfam" id="PF04083">
    <property type="entry name" value="Abhydro_lipase"/>
    <property type="match status" value="1"/>
</dbReference>
<evidence type="ECO:0000313" key="11">
    <source>
        <dbReference type="EMBL" id="CAH1395540.1"/>
    </source>
</evidence>
<name>A0A9P0H504_NEZVI</name>